<protein>
    <submittedName>
        <fullName evidence="2">Uncharacterized protein</fullName>
    </submittedName>
</protein>
<keyword evidence="1" id="KW-1133">Transmembrane helix</keyword>
<evidence type="ECO:0000313" key="3">
    <source>
        <dbReference type="Proteomes" id="UP001221757"/>
    </source>
</evidence>
<dbReference type="AlphaFoldDB" id="A0AAD7GJD4"/>
<gene>
    <name evidence="2" type="ORF">B0H17DRAFT_1133423</name>
</gene>
<reference evidence="2" key="1">
    <citation type="submission" date="2023-03" db="EMBL/GenBank/DDBJ databases">
        <title>Massive genome expansion in bonnet fungi (Mycena s.s.) driven by repeated elements and novel gene families across ecological guilds.</title>
        <authorList>
            <consortium name="Lawrence Berkeley National Laboratory"/>
            <person name="Harder C.B."/>
            <person name="Miyauchi S."/>
            <person name="Viragh M."/>
            <person name="Kuo A."/>
            <person name="Thoen E."/>
            <person name="Andreopoulos B."/>
            <person name="Lu D."/>
            <person name="Skrede I."/>
            <person name="Drula E."/>
            <person name="Henrissat B."/>
            <person name="Morin E."/>
            <person name="Kohler A."/>
            <person name="Barry K."/>
            <person name="LaButti K."/>
            <person name="Morin E."/>
            <person name="Salamov A."/>
            <person name="Lipzen A."/>
            <person name="Mereny Z."/>
            <person name="Hegedus B."/>
            <person name="Baldrian P."/>
            <person name="Stursova M."/>
            <person name="Weitz H."/>
            <person name="Taylor A."/>
            <person name="Grigoriev I.V."/>
            <person name="Nagy L.G."/>
            <person name="Martin F."/>
            <person name="Kauserud H."/>
        </authorList>
    </citation>
    <scope>NUCLEOTIDE SEQUENCE</scope>
    <source>
        <strain evidence="2">CBHHK067</strain>
    </source>
</reference>
<feature type="transmembrane region" description="Helical" evidence="1">
    <location>
        <begin position="263"/>
        <end position="286"/>
    </location>
</feature>
<keyword evidence="1" id="KW-0812">Transmembrane</keyword>
<dbReference type="EMBL" id="JARKIE010000055">
    <property type="protein sequence ID" value="KAJ7691883.1"/>
    <property type="molecule type" value="Genomic_DNA"/>
</dbReference>
<dbReference type="Proteomes" id="UP001221757">
    <property type="component" value="Unassembled WGS sequence"/>
</dbReference>
<evidence type="ECO:0000256" key="1">
    <source>
        <dbReference type="SAM" id="Phobius"/>
    </source>
</evidence>
<accession>A0AAD7GJD4</accession>
<keyword evidence="1" id="KW-0472">Membrane</keyword>
<organism evidence="2 3">
    <name type="scientific">Mycena rosella</name>
    <name type="common">Pink bonnet</name>
    <name type="synonym">Agaricus rosellus</name>
    <dbReference type="NCBI Taxonomy" id="1033263"/>
    <lineage>
        <taxon>Eukaryota</taxon>
        <taxon>Fungi</taxon>
        <taxon>Dikarya</taxon>
        <taxon>Basidiomycota</taxon>
        <taxon>Agaricomycotina</taxon>
        <taxon>Agaricomycetes</taxon>
        <taxon>Agaricomycetidae</taxon>
        <taxon>Agaricales</taxon>
        <taxon>Marasmiineae</taxon>
        <taxon>Mycenaceae</taxon>
        <taxon>Mycena</taxon>
    </lineage>
</organism>
<evidence type="ECO:0000313" key="2">
    <source>
        <dbReference type="EMBL" id="KAJ7691883.1"/>
    </source>
</evidence>
<comment type="caution">
    <text evidence="2">The sequence shown here is derived from an EMBL/GenBank/DDBJ whole genome shotgun (WGS) entry which is preliminary data.</text>
</comment>
<sequence>MYRRRRNGKAMMSPFSGMGSSSKSMGIRASIRFGVICRMCRCVAHGASILYLVSWWKGKGMDIKRCWFQMLASSREGAVWNALTNSATVWLSGSLHSIHSRHNKERVFHETREDVELRRWGGDTPRNGNNQWLPGTATKESRGRFGALYIITCSGPTEARAQARVAGRAKCWARPKPYLSPTLGFKARPKPGLGLQAQTGTSLIRNLECREAGINGCKTPAAIERGRALQGKLDVRTGLYLMQKSDCNYPPIPTPHSMVKLHLLQGSLLLSFLFPLAMASGTYALARWELFLIPMRANPPGDSELTTNVARLARHKGLKPLAEVYPRFLLAATPPPLAVYSLGSLGPLHRLPSIIARLSRLPTVLLRDRFYVGLTDSSSTLFAYLSVYDSAVRSNSVYAQMSTSISKAACAVLGDSGAYKYLYIELPNTLHFPYPAGGNWGATAQGYTANLLVNAVEVGVSHPVPIWRPQLMNRSRLFFRDQFLNTEWQSAARKWPQS</sequence>
<name>A0AAD7GJD4_MYCRO</name>
<keyword evidence="3" id="KW-1185">Reference proteome</keyword>
<proteinExistence type="predicted"/>